<protein>
    <recommendedName>
        <fullName evidence="3">Sulphotransferase Stf0 domain-containing protein</fullName>
    </recommendedName>
</protein>
<dbReference type="KEGG" id="soa:G3M56_002420"/>
<feature type="coiled-coil region" evidence="1">
    <location>
        <begin position="255"/>
        <end position="299"/>
    </location>
</feature>
<evidence type="ECO:0000313" key="4">
    <source>
        <dbReference type="EMBL" id="QQL45467.1"/>
    </source>
</evidence>
<feature type="region of interest" description="Disordered" evidence="2">
    <location>
        <begin position="1"/>
        <end position="23"/>
    </location>
</feature>
<feature type="compositionally biased region" description="Polar residues" evidence="2">
    <location>
        <begin position="1"/>
        <end position="14"/>
    </location>
</feature>
<proteinExistence type="predicted"/>
<sequence length="327" mass="36955">MALYTDQFSSNHDTPGNAPPTKTLVIASTGRSGSHMLGHALHRTGAFGYPLEYANPTNFTEWERRFDTSGVEDTLHEIQNRRTAPNGVFGIKLHYSHVRHHGGIRRIERLLPNAHYVILTRKDLVRQAVSLAVARQTGVWISGMEARNSNPTYDFDQINHCLRELVLDNASWRYTLEAAALPYIEVSFDEVKNDLVDVVGRIAKFAGIDVDASSLTNEHATKKQGNELNDSWVNRFLDEYEEDQLITRSGNGDVMRALETELEAKQGKLAAVKQQLAEAKRLNAELKPARKQLDKIERSVEKALRHPIRRWFLPKSLRQTGPANPTK</sequence>
<evidence type="ECO:0000313" key="5">
    <source>
        <dbReference type="Proteomes" id="UP000475117"/>
    </source>
</evidence>
<dbReference type="Pfam" id="PF09037">
    <property type="entry name" value="Sulphotransf"/>
    <property type="match status" value="1"/>
</dbReference>
<reference evidence="4 5" key="1">
    <citation type="submission" date="2020-12" db="EMBL/GenBank/DDBJ databases">
        <title>Sulforoseuscoccus oceanibium gen. nov., sp. nov., a representative of the phylum Verrucomicrobia with special cytoplasmic membrane, and proposal of Sulforoseuscoccusaceae fam. nov.</title>
        <authorList>
            <person name="Xi F."/>
        </authorList>
    </citation>
    <scope>NUCLEOTIDE SEQUENCE [LARGE SCALE GENOMIC DNA]</scope>
    <source>
        <strain evidence="4 5">T37</strain>
    </source>
</reference>
<keyword evidence="5" id="KW-1185">Reference proteome</keyword>
<dbReference type="Gene3D" id="3.40.50.300">
    <property type="entry name" value="P-loop containing nucleotide triphosphate hydrolases"/>
    <property type="match status" value="1"/>
</dbReference>
<evidence type="ECO:0000256" key="2">
    <source>
        <dbReference type="SAM" id="MobiDB-lite"/>
    </source>
</evidence>
<feature type="domain" description="Sulphotransferase Stf0" evidence="3">
    <location>
        <begin position="25"/>
        <end position="237"/>
    </location>
</feature>
<keyword evidence="1" id="KW-0175">Coiled coil</keyword>
<gene>
    <name evidence="4" type="ORF">G3M56_002420</name>
</gene>
<dbReference type="SUPFAM" id="SSF52540">
    <property type="entry name" value="P-loop containing nucleoside triphosphate hydrolases"/>
    <property type="match status" value="1"/>
</dbReference>
<evidence type="ECO:0000256" key="1">
    <source>
        <dbReference type="SAM" id="Coils"/>
    </source>
</evidence>
<dbReference type="InterPro" id="IPR024628">
    <property type="entry name" value="Sulfotransferase_Stf0_dom"/>
</dbReference>
<organism evidence="4 5">
    <name type="scientific">Sulfuriroseicoccus oceanibius</name>
    <dbReference type="NCBI Taxonomy" id="2707525"/>
    <lineage>
        <taxon>Bacteria</taxon>
        <taxon>Pseudomonadati</taxon>
        <taxon>Verrucomicrobiota</taxon>
        <taxon>Verrucomicrobiia</taxon>
        <taxon>Verrucomicrobiales</taxon>
        <taxon>Verrucomicrobiaceae</taxon>
        <taxon>Sulfuriroseicoccus</taxon>
    </lineage>
</organism>
<evidence type="ECO:0000259" key="3">
    <source>
        <dbReference type="Pfam" id="PF09037"/>
    </source>
</evidence>
<name>A0A6B3LFJ7_9BACT</name>
<dbReference type="InterPro" id="IPR027417">
    <property type="entry name" value="P-loop_NTPase"/>
</dbReference>
<accession>A0A6B3LFJ7</accession>
<dbReference type="RefSeq" id="WP_164365509.1">
    <property type="nucleotide sequence ID" value="NZ_CP066776.1"/>
</dbReference>
<dbReference type="EMBL" id="CP066776">
    <property type="protein sequence ID" value="QQL45467.1"/>
    <property type="molecule type" value="Genomic_DNA"/>
</dbReference>
<dbReference type="Proteomes" id="UP000475117">
    <property type="component" value="Chromosome"/>
</dbReference>
<dbReference type="AlphaFoldDB" id="A0A6B3LFJ7"/>